<name>C8NEZ2_9LACT</name>
<dbReference type="GO" id="GO:0016020">
    <property type="term" value="C:membrane"/>
    <property type="evidence" value="ECO:0007669"/>
    <property type="project" value="TreeGrafter"/>
</dbReference>
<dbReference type="InterPro" id="IPR002347">
    <property type="entry name" value="SDR_fam"/>
</dbReference>
<evidence type="ECO:0000256" key="2">
    <source>
        <dbReference type="ARBA" id="ARBA00023002"/>
    </source>
</evidence>
<dbReference type="PRINTS" id="PR00081">
    <property type="entry name" value="GDHRDH"/>
</dbReference>
<protein>
    <submittedName>
        <fullName evidence="4">Oxidoreductase, short chain dehydrogenase/reductase family protein</fullName>
    </submittedName>
</protein>
<comment type="caution">
    <text evidence="4">The sequence shown here is derived from an EMBL/GenBank/DDBJ whole genome shotgun (WGS) entry which is preliminary data.</text>
</comment>
<evidence type="ECO:0000256" key="1">
    <source>
        <dbReference type="ARBA" id="ARBA00006484"/>
    </source>
</evidence>
<proteinExistence type="inferred from homology"/>
<dbReference type="PANTHER" id="PTHR44196">
    <property type="entry name" value="DEHYDROGENASE/REDUCTASE SDR FAMILY MEMBER 7B"/>
    <property type="match status" value="1"/>
</dbReference>
<sequence length="265" mass="28925">MKDAKWFTNQVALVTGASGGLGAQIALELAKRNVQLILVARNTAKLEQVASECRLNTSKPVDIYSCDLTDDASVQDLLSTLDEKYKITMVINNAGLGYLKYAKDLSESEINQMLQLNLNTLIKITQHFVPRFIEDKSGVIVNIASQAGKSATVKSSVYSATKFGVLGYSNALRLELKPYGVHVMTVNPGPIATDFFDKAEPTGKYLEQLGAVVLDPVKVAGEVVKGIEKEKREVNLPKTMNFASKLNVLFPKIGDKLLGSIFNKK</sequence>
<dbReference type="RefSeq" id="WP_005605630.1">
    <property type="nucleotide sequence ID" value="NZ_CP102283.1"/>
</dbReference>
<dbReference type="AlphaFoldDB" id="C8NEZ2"/>
<reference evidence="4 5" key="1">
    <citation type="submission" date="2009-08" db="EMBL/GenBank/DDBJ databases">
        <authorList>
            <person name="Muzny D."/>
            <person name="Qin X."/>
            <person name="Deng J."/>
            <person name="Jiang H."/>
            <person name="Liu Y."/>
            <person name="Qu J."/>
            <person name="Song X.-Z."/>
            <person name="Zhang L."/>
            <person name="Thornton R."/>
            <person name="Coyle M."/>
            <person name="Francisco L."/>
            <person name="Jackson L."/>
            <person name="Javaid M."/>
            <person name="Korchina V."/>
            <person name="Kovar C."/>
            <person name="Mata R."/>
            <person name="Mathew T."/>
            <person name="Ngo R."/>
            <person name="Nguyen L."/>
            <person name="Nguyen N."/>
            <person name="Okwuonu G."/>
            <person name="Ongeri F."/>
            <person name="Pham C."/>
            <person name="Simmons D."/>
            <person name="Wilczek-Boney K."/>
            <person name="Hale W."/>
            <person name="Jakkamsetti A."/>
            <person name="Pham P."/>
            <person name="Ruth R."/>
            <person name="San Lucas F."/>
            <person name="Warren J."/>
            <person name="Zhang J."/>
            <person name="Zhao Z."/>
            <person name="Zhou C."/>
            <person name="Zhu D."/>
            <person name="Lee S."/>
            <person name="Bess C."/>
            <person name="Blankenburg K."/>
            <person name="Forbes L."/>
            <person name="Fu Q."/>
            <person name="Gubbala S."/>
            <person name="Hirani K."/>
            <person name="Jayaseelan J.C."/>
            <person name="Lara F."/>
            <person name="Munidasa M."/>
            <person name="Palculict T."/>
            <person name="Patil S."/>
            <person name="Pu L.-L."/>
            <person name="Saada N."/>
            <person name="Tang L."/>
            <person name="Weissenberger G."/>
            <person name="Zhu Y."/>
            <person name="Hemphill L."/>
            <person name="Shang Y."/>
            <person name="Youmans B."/>
            <person name="Ayvaz T."/>
            <person name="Ross M."/>
            <person name="Santibanez J."/>
            <person name="Aqrawi P."/>
            <person name="Gross S."/>
            <person name="Joshi V."/>
            <person name="Fowler G."/>
            <person name="Nazareth L."/>
            <person name="Reid J."/>
            <person name="Worley K."/>
            <person name="Petrosino J."/>
            <person name="Highlander S."/>
            <person name="Gibbs R."/>
        </authorList>
    </citation>
    <scope>NUCLEOTIDE SEQUENCE [LARGE SCALE GENOMIC DNA]</scope>
    <source>
        <strain evidence="4 5">ATCC 49175</strain>
    </source>
</reference>
<dbReference type="Pfam" id="PF00106">
    <property type="entry name" value="adh_short"/>
    <property type="match status" value="1"/>
</dbReference>
<evidence type="ECO:0000256" key="3">
    <source>
        <dbReference type="RuleBase" id="RU000363"/>
    </source>
</evidence>
<dbReference type="STRING" id="638301.HMPREF0444_0487"/>
<dbReference type="GO" id="GO:0016491">
    <property type="term" value="F:oxidoreductase activity"/>
    <property type="evidence" value="ECO:0007669"/>
    <property type="project" value="UniProtKB-KW"/>
</dbReference>
<dbReference type="GeneID" id="78413180"/>
<gene>
    <name evidence="4" type="ORF">HMPREF0444_0487</name>
</gene>
<comment type="similarity">
    <text evidence="1 3">Belongs to the short-chain dehydrogenases/reductases (SDR) family.</text>
</comment>
<dbReference type="InterPro" id="IPR036291">
    <property type="entry name" value="NAD(P)-bd_dom_sf"/>
</dbReference>
<dbReference type="EMBL" id="ACKZ01000012">
    <property type="protein sequence ID" value="EEW37701.1"/>
    <property type="molecule type" value="Genomic_DNA"/>
</dbReference>
<dbReference type="InterPro" id="IPR020904">
    <property type="entry name" value="Sc_DH/Rdtase_CS"/>
</dbReference>
<accession>C8NEZ2</accession>
<keyword evidence="5" id="KW-1185">Reference proteome</keyword>
<dbReference type="PRINTS" id="PR00080">
    <property type="entry name" value="SDRFAMILY"/>
</dbReference>
<dbReference type="eggNOG" id="COG0300">
    <property type="taxonomic scope" value="Bacteria"/>
</dbReference>
<keyword evidence="2" id="KW-0560">Oxidoreductase</keyword>
<dbReference type="SUPFAM" id="SSF51735">
    <property type="entry name" value="NAD(P)-binding Rossmann-fold domains"/>
    <property type="match status" value="1"/>
</dbReference>
<dbReference type="PROSITE" id="PS00061">
    <property type="entry name" value="ADH_SHORT"/>
    <property type="match status" value="1"/>
</dbReference>
<evidence type="ECO:0000313" key="5">
    <source>
        <dbReference type="Proteomes" id="UP000005926"/>
    </source>
</evidence>
<dbReference type="PIRSF" id="PIRSF000126">
    <property type="entry name" value="11-beta-HSD1"/>
    <property type="match status" value="1"/>
</dbReference>
<dbReference type="Proteomes" id="UP000005926">
    <property type="component" value="Unassembled WGS sequence"/>
</dbReference>
<dbReference type="Gene3D" id="3.40.50.720">
    <property type="entry name" value="NAD(P)-binding Rossmann-like Domain"/>
    <property type="match status" value="1"/>
</dbReference>
<dbReference type="PANTHER" id="PTHR44196:SF1">
    <property type="entry name" value="DEHYDROGENASE_REDUCTASE SDR FAMILY MEMBER 7B"/>
    <property type="match status" value="1"/>
</dbReference>
<evidence type="ECO:0000313" key="4">
    <source>
        <dbReference type="EMBL" id="EEW37701.1"/>
    </source>
</evidence>
<organism evidence="4 5">
    <name type="scientific">Granulicatella adiacens ATCC 49175</name>
    <dbReference type="NCBI Taxonomy" id="638301"/>
    <lineage>
        <taxon>Bacteria</taxon>
        <taxon>Bacillati</taxon>
        <taxon>Bacillota</taxon>
        <taxon>Bacilli</taxon>
        <taxon>Lactobacillales</taxon>
        <taxon>Carnobacteriaceae</taxon>
        <taxon>Granulicatella</taxon>
    </lineage>
</organism>
<dbReference type="HOGENOM" id="CLU_010194_2_1_9"/>